<keyword evidence="2" id="KW-1185">Reference proteome</keyword>
<dbReference type="Proteomes" id="UP000297910">
    <property type="component" value="Unassembled WGS sequence"/>
</dbReference>
<name>A0A4Z1FVL7_9HELO</name>
<sequence length="69" mass="7446">MNGSSTSVTGTFKLDASELKAQLAILLYFKPQKPQTPTKTALKPINSGLLSNVTEPVHVAPLRFMSKAM</sequence>
<evidence type="ECO:0000313" key="1">
    <source>
        <dbReference type="EMBL" id="TGO28575.1"/>
    </source>
</evidence>
<organism evidence="1 2">
    <name type="scientific">Botrytis paeoniae</name>
    <dbReference type="NCBI Taxonomy" id="278948"/>
    <lineage>
        <taxon>Eukaryota</taxon>
        <taxon>Fungi</taxon>
        <taxon>Dikarya</taxon>
        <taxon>Ascomycota</taxon>
        <taxon>Pezizomycotina</taxon>
        <taxon>Leotiomycetes</taxon>
        <taxon>Helotiales</taxon>
        <taxon>Sclerotiniaceae</taxon>
        <taxon>Botrytis</taxon>
    </lineage>
</organism>
<proteinExistence type="predicted"/>
<accession>A0A4Z1FVL7</accession>
<protein>
    <submittedName>
        <fullName evidence="1">Uncharacterized protein</fullName>
    </submittedName>
</protein>
<gene>
    <name evidence="1" type="ORF">BPAE_0026g00650</name>
</gene>
<reference evidence="1 2" key="1">
    <citation type="submission" date="2017-12" db="EMBL/GenBank/DDBJ databases">
        <title>Comparative genomics of Botrytis spp.</title>
        <authorList>
            <person name="Valero-Jimenez C.A."/>
            <person name="Tapia P."/>
            <person name="Veloso J."/>
            <person name="Silva-Moreno E."/>
            <person name="Staats M."/>
            <person name="Valdes J.H."/>
            <person name="Van Kan J.A.L."/>
        </authorList>
    </citation>
    <scope>NUCLEOTIDE SEQUENCE [LARGE SCALE GENOMIC DNA]</scope>
    <source>
        <strain evidence="1 2">Bp0003</strain>
    </source>
</reference>
<dbReference type="EMBL" id="PQXI01000026">
    <property type="protein sequence ID" value="TGO28575.1"/>
    <property type="molecule type" value="Genomic_DNA"/>
</dbReference>
<evidence type="ECO:0000313" key="2">
    <source>
        <dbReference type="Proteomes" id="UP000297910"/>
    </source>
</evidence>
<comment type="caution">
    <text evidence="1">The sequence shown here is derived from an EMBL/GenBank/DDBJ whole genome shotgun (WGS) entry which is preliminary data.</text>
</comment>
<dbReference type="AlphaFoldDB" id="A0A4Z1FVL7"/>